<dbReference type="AlphaFoldDB" id="V6LBE2"/>
<organism evidence="1">
    <name type="scientific">Spironucleus salmonicida</name>
    <dbReference type="NCBI Taxonomy" id="348837"/>
    <lineage>
        <taxon>Eukaryota</taxon>
        <taxon>Metamonada</taxon>
        <taxon>Diplomonadida</taxon>
        <taxon>Hexamitidae</taxon>
        <taxon>Hexamitinae</taxon>
        <taxon>Spironucleus</taxon>
    </lineage>
</organism>
<dbReference type="Proteomes" id="UP000018208">
    <property type="component" value="Unassembled WGS sequence"/>
</dbReference>
<reference evidence="1 2" key="1">
    <citation type="journal article" date="2014" name="PLoS Genet.">
        <title>The Genome of Spironucleus salmonicida Highlights a Fish Pathogen Adapted to Fluctuating Environments.</title>
        <authorList>
            <person name="Xu F."/>
            <person name="Jerlstrom-Hultqvist J."/>
            <person name="Einarsson E."/>
            <person name="Astvaldsson A."/>
            <person name="Svard S.G."/>
            <person name="Andersson J.O."/>
        </authorList>
    </citation>
    <scope>NUCLEOTIDE SEQUENCE</scope>
    <source>
        <strain evidence="2">ATCC 50377</strain>
    </source>
</reference>
<sequence>MSSKTRIEKSKAVKFQSDLIQTVKKLKRKVIPDYLFWDMVAKIMDAPAAKCIIVYSKLDQEDINRYDPIHCQDQQSSKQNLQQHILASDDFDVQHIKPQVPNTINVTVENAIGQIELLIVQNKTLLKIPYFKQILEKTTDFQLSIQSDIEVFRQIILFLERNNDSQMLNLTPKNVVQIIAASQFLEIPKISNICLQYIAENHILLTYIDFKFITNQDILKLLFSKSIFNFILEDTNFIKSQLLTKLMGYCIQIILNNNLNAFLQCSKCQRFTTQSINSQYGSQLYCDASPADEKLLHCFEFVINPLDKLKKYIQNNIGHKMYTFDLFIGILFTCSLVRCNDQLLFLDQCIEENFIVEFCEIDLEKFQFISDFPLILQNQQIFRQIMKQVKEVIKIKTSILSFALINETQDFIQNEKTELTIKGKQKFQTKRFQNFQRHNSKRESFEAYEQDTQVIQTADMDQYMDIYPEHVDKEESIEENFVDLVKSQVYVDQFQYCKNKFSKYLELKPHLNDRQKKSLLSEAAHAESQLRMGKSRIQFLKNYQTQPFSAKLFVQSQAVNQVFFQATPEQTLQKVLKNYKK</sequence>
<evidence type="ECO:0000313" key="2">
    <source>
        <dbReference type="EMBL" id="KAH0575470.1"/>
    </source>
</evidence>
<dbReference type="VEuPathDB" id="GiardiaDB:SS50377_23103"/>
<keyword evidence="3" id="KW-1185">Reference proteome</keyword>
<accession>V6LBE2</accession>
<dbReference type="InterPro" id="IPR045902">
    <property type="entry name" value="SANBR-like"/>
</dbReference>
<gene>
    <name evidence="1" type="ORF">SS50377_18808</name>
    <name evidence="2" type="ORF">SS50377_23103</name>
</gene>
<evidence type="ECO:0000313" key="1">
    <source>
        <dbReference type="EMBL" id="EST41722.1"/>
    </source>
</evidence>
<evidence type="ECO:0000313" key="3">
    <source>
        <dbReference type="Proteomes" id="UP000018208"/>
    </source>
</evidence>
<dbReference type="PANTHER" id="PTHR20946:SF0">
    <property type="entry name" value="SANT AND BTB DOMAIN REGULATOR OF CLASS SWITCH RECOMBINATION"/>
    <property type="match status" value="1"/>
</dbReference>
<dbReference type="EMBL" id="AUWU02000003">
    <property type="protein sequence ID" value="KAH0575470.1"/>
    <property type="molecule type" value="Genomic_DNA"/>
</dbReference>
<dbReference type="PANTHER" id="PTHR20946">
    <property type="entry name" value="SANT AND BTB DOMAIN REGULATOR OF CLASS SWITCH RECOMBINATION"/>
    <property type="match status" value="1"/>
</dbReference>
<name>V6LBE2_9EUKA</name>
<dbReference type="EMBL" id="KI546168">
    <property type="protein sequence ID" value="EST41722.1"/>
    <property type="molecule type" value="Genomic_DNA"/>
</dbReference>
<reference evidence="2" key="2">
    <citation type="submission" date="2020-12" db="EMBL/GenBank/DDBJ databases">
        <title>New Spironucleus salmonicida genome in near-complete chromosomes.</title>
        <authorList>
            <person name="Xu F."/>
            <person name="Kurt Z."/>
            <person name="Jimenez-Gonzalez A."/>
            <person name="Astvaldsson A."/>
            <person name="Andersson J.O."/>
            <person name="Svard S.G."/>
        </authorList>
    </citation>
    <scope>NUCLEOTIDE SEQUENCE</scope>
    <source>
        <strain evidence="2">ATCC 50377</strain>
    </source>
</reference>
<protein>
    <submittedName>
        <fullName evidence="1">Uncharacterized protein</fullName>
    </submittedName>
</protein>
<proteinExistence type="predicted"/>